<name>B4FNS9_MAIZE</name>
<proteinExistence type="evidence at transcript level"/>
<reference evidence="1" key="1">
    <citation type="journal article" date="2009" name="PLoS Genet.">
        <title>Sequencing, mapping, and analysis of 27,455 maize full-length cDNAs.</title>
        <authorList>
            <person name="Soderlund C."/>
            <person name="Descour A."/>
            <person name="Kudrna D."/>
            <person name="Bomhoff M."/>
            <person name="Boyd L."/>
            <person name="Currie J."/>
            <person name="Angelova A."/>
            <person name="Collura K."/>
            <person name="Wissotski M."/>
            <person name="Ashley E."/>
            <person name="Morrow D."/>
            <person name="Fernandes J."/>
            <person name="Walbot V."/>
            <person name="Yu Y."/>
        </authorList>
    </citation>
    <scope>NUCLEOTIDE SEQUENCE</scope>
    <source>
        <strain evidence="1">B73</strain>
    </source>
</reference>
<evidence type="ECO:0000313" key="1">
    <source>
        <dbReference type="EMBL" id="ACF83772.1"/>
    </source>
</evidence>
<dbReference type="EMBL" id="BT038767">
    <property type="protein sequence ID" value="ACF83772.1"/>
    <property type="molecule type" value="mRNA"/>
</dbReference>
<sequence>MASSQHVAMLLWHGRPGNLFCTRVAASLCSCAPSNVYISYLSVSHECSVICSSTDTFFSPFLNSDV</sequence>
<organism evidence="1">
    <name type="scientific">Zea mays</name>
    <name type="common">Maize</name>
    <dbReference type="NCBI Taxonomy" id="4577"/>
    <lineage>
        <taxon>Eukaryota</taxon>
        <taxon>Viridiplantae</taxon>
        <taxon>Streptophyta</taxon>
        <taxon>Embryophyta</taxon>
        <taxon>Tracheophyta</taxon>
        <taxon>Spermatophyta</taxon>
        <taxon>Magnoliopsida</taxon>
        <taxon>Liliopsida</taxon>
        <taxon>Poales</taxon>
        <taxon>Poaceae</taxon>
        <taxon>PACMAD clade</taxon>
        <taxon>Panicoideae</taxon>
        <taxon>Andropogonodae</taxon>
        <taxon>Andropogoneae</taxon>
        <taxon>Tripsacinae</taxon>
        <taxon>Zea</taxon>
    </lineage>
</organism>
<protein>
    <submittedName>
        <fullName evidence="1">Uncharacterized protein</fullName>
    </submittedName>
</protein>
<accession>B4FNS9</accession>
<dbReference type="AlphaFoldDB" id="B4FNS9"/>